<dbReference type="InterPro" id="IPR007712">
    <property type="entry name" value="RelE/ParE_toxin"/>
</dbReference>
<dbReference type="PANTHER" id="PTHR35601:SF1">
    <property type="entry name" value="TOXIN RELE"/>
    <property type="match status" value="1"/>
</dbReference>
<dbReference type="RefSeq" id="WP_284292585.1">
    <property type="nucleotide sequence ID" value="NZ_BSUK01000001.1"/>
</dbReference>
<reference evidence="4" key="1">
    <citation type="journal article" date="2019" name="Int. J. Syst. Evol. Microbiol.">
        <title>The Global Catalogue of Microorganisms (GCM) 10K type strain sequencing project: providing services to taxonomists for standard genome sequencing and annotation.</title>
        <authorList>
            <consortium name="The Broad Institute Genomics Platform"/>
            <consortium name="The Broad Institute Genome Sequencing Center for Infectious Disease"/>
            <person name="Wu L."/>
            <person name="Ma J."/>
        </authorList>
    </citation>
    <scope>NUCLEOTIDE SEQUENCE [LARGE SCALE GENOMIC DNA]</scope>
    <source>
        <strain evidence="4">NBRC 106348</strain>
    </source>
</reference>
<protein>
    <recommendedName>
        <fullName evidence="5">Type II toxin-antitoxin system RelE/ParE family toxin</fullName>
    </recommendedName>
</protein>
<gene>
    <name evidence="3" type="ORF">GCM10025864_13710</name>
</gene>
<dbReference type="Pfam" id="PF05016">
    <property type="entry name" value="ParE_toxin"/>
    <property type="match status" value="1"/>
</dbReference>
<dbReference type="PANTHER" id="PTHR35601">
    <property type="entry name" value="TOXIN RELE"/>
    <property type="match status" value="1"/>
</dbReference>
<evidence type="ECO:0000256" key="2">
    <source>
        <dbReference type="ARBA" id="ARBA00022649"/>
    </source>
</evidence>
<dbReference type="Gene3D" id="3.30.2310.20">
    <property type="entry name" value="RelE-like"/>
    <property type="match status" value="1"/>
</dbReference>
<dbReference type="Proteomes" id="UP001157091">
    <property type="component" value="Unassembled WGS sequence"/>
</dbReference>
<evidence type="ECO:0000313" key="3">
    <source>
        <dbReference type="EMBL" id="GMA23612.1"/>
    </source>
</evidence>
<dbReference type="InterPro" id="IPR035093">
    <property type="entry name" value="RelE/ParE_toxin_dom_sf"/>
</dbReference>
<dbReference type="SUPFAM" id="SSF143011">
    <property type="entry name" value="RelE-like"/>
    <property type="match status" value="1"/>
</dbReference>
<keyword evidence="4" id="KW-1185">Reference proteome</keyword>
<proteinExistence type="inferred from homology"/>
<evidence type="ECO:0000256" key="1">
    <source>
        <dbReference type="ARBA" id="ARBA00006226"/>
    </source>
</evidence>
<name>A0ABQ6I045_9MICO</name>
<evidence type="ECO:0000313" key="4">
    <source>
        <dbReference type="Proteomes" id="UP001157091"/>
    </source>
</evidence>
<comment type="similarity">
    <text evidence="1">Belongs to the RelE toxin family.</text>
</comment>
<dbReference type="EMBL" id="BSUK01000001">
    <property type="protein sequence ID" value="GMA23612.1"/>
    <property type="molecule type" value="Genomic_DNA"/>
</dbReference>
<keyword evidence="2" id="KW-1277">Toxin-antitoxin system</keyword>
<organism evidence="3 4">
    <name type="scientific">Luteimicrobium album</name>
    <dbReference type="NCBI Taxonomy" id="1054550"/>
    <lineage>
        <taxon>Bacteria</taxon>
        <taxon>Bacillati</taxon>
        <taxon>Actinomycetota</taxon>
        <taxon>Actinomycetes</taxon>
        <taxon>Micrococcales</taxon>
        <taxon>Luteimicrobium</taxon>
    </lineage>
</organism>
<comment type="caution">
    <text evidence="3">The sequence shown here is derived from an EMBL/GenBank/DDBJ whole genome shotgun (WGS) entry which is preliminary data.</text>
</comment>
<accession>A0ABQ6I045</accession>
<sequence>MTGSYTVEFTTGAAREIKKLPLKVQVAVLDAAGALESDPRPHGCKQLSGHDAYRIRVAGDYRVIGEVDDRRVLVTVLTVGNRPDVYRKHGRT</sequence>
<evidence type="ECO:0008006" key="5">
    <source>
        <dbReference type="Google" id="ProtNLM"/>
    </source>
</evidence>